<dbReference type="InterPro" id="IPR002138">
    <property type="entry name" value="Pept_C14_p10"/>
</dbReference>
<reference evidence="6" key="2">
    <citation type="journal article" date="2008" name="Dev. Comp. Immunol.">
        <title>Identification of the up-regulated expression genes in hemocytes of variously colored abalone (Haliotis diversicolor Reeve, 1846) challenged with bacteria.</title>
        <authorList>
            <person name="Wang K.J."/>
            <person name="Ren H.L."/>
            <person name="Xu D.D."/>
            <person name="Cai L."/>
            <person name="Yang M."/>
        </authorList>
    </citation>
    <scope>NUCLEOTIDE SEQUENCE</scope>
</reference>
<dbReference type="PANTHER" id="PTHR48169">
    <property type="entry name" value="DED DOMAIN-CONTAINING PROTEIN"/>
    <property type="match status" value="1"/>
</dbReference>
<feature type="domain" description="Caspase family p20" evidence="5">
    <location>
        <begin position="101"/>
        <end position="225"/>
    </location>
</feature>
<dbReference type="InterPro" id="IPR016129">
    <property type="entry name" value="Caspase_his_AS"/>
</dbReference>
<proteinExistence type="evidence at transcript level"/>
<dbReference type="EMBL" id="FJ628161">
    <property type="protein sequence ID" value="ABY87390.3"/>
    <property type="molecule type" value="mRNA"/>
</dbReference>
<reference evidence="6" key="4">
    <citation type="submission" date="2010-05" db="EMBL/GenBank/DDBJ databases">
        <title>Molecular cloning of the first molluscan caspase from variously colored abalone (Haliotis diversicolor) and gene expression analysis with bacterial challenge and upon exposure of benzo(a)pyrene (BaP).</title>
        <authorList>
            <person name="Wang K.J."/>
            <person name="Huang W.B."/>
            <person name="Ren H.L."/>
            <person name="Xu D.D."/>
            <person name="Cai L."/>
            <person name="Qiao K."/>
            <person name="Lin Z.Y."/>
        </authorList>
    </citation>
    <scope>NUCLEOTIDE SEQUENCE</scope>
</reference>
<keyword evidence="7" id="KW-0645">Protease</keyword>
<keyword evidence="7" id="KW-0378">Hydrolase</keyword>
<evidence type="ECO:0000256" key="1">
    <source>
        <dbReference type="ARBA" id="ARBA00010134"/>
    </source>
</evidence>
<reference evidence="6" key="3">
    <citation type="journal article" date="2010" name="Fish Shellfish Immunol.">
        <title>First molecular cloning of a molluscan caspase from variously colored abalone (Haliotis diversicolor) and gene expression analysis with bacterial challenge.</title>
        <authorList>
            <person name="Huang W.B."/>
            <person name="Ren H.L."/>
            <person name="Gopalakrishnan S."/>
            <person name="Xu D.D."/>
            <person name="Qiao K."/>
            <person name="Wang K.J."/>
        </authorList>
    </citation>
    <scope>NUCLEOTIDE SEQUENCE</scope>
</reference>
<dbReference type="InterPro" id="IPR001309">
    <property type="entry name" value="Pept_C14_p20"/>
</dbReference>
<evidence type="ECO:0000259" key="4">
    <source>
        <dbReference type="PROSITE" id="PS50207"/>
    </source>
</evidence>
<dbReference type="EMBL" id="HQ529712">
    <property type="protein sequence ID" value="AEJ83921.1"/>
    <property type="molecule type" value="Genomic_DNA"/>
</dbReference>
<dbReference type="SMART" id="SM00115">
    <property type="entry name" value="CASc"/>
    <property type="match status" value="1"/>
</dbReference>
<accession>B3TK62</accession>
<dbReference type="SMR" id="B3TK62"/>
<dbReference type="GO" id="GO:0051604">
    <property type="term" value="P:protein maturation"/>
    <property type="evidence" value="ECO:0007669"/>
    <property type="project" value="UniProtKB-ARBA"/>
</dbReference>
<evidence type="ECO:0000259" key="5">
    <source>
        <dbReference type="PROSITE" id="PS50208"/>
    </source>
</evidence>
<reference evidence="6" key="5">
    <citation type="submission" date="2010-05" db="EMBL/GenBank/DDBJ databases">
        <authorList>
            <person name="Wang K.J."/>
            <person name="Huang W.B."/>
            <person name="Ren H.L."/>
            <person name="Xu D.D."/>
            <person name="Cai L."/>
            <person name="Qiao K."/>
            <person name="Lin Z.Y."/>
        </authorList>
    </citation>
    <scope>NUCLEOTIDE SEQUENCE</scope>
</reference>
<dbReference type="PANTHER" id="PTHR48169:SF7">
    <property type="entry name" value="CASPASE 10"/>
    <property type="match status" value="1"/>
</dbReference>
<dbReference type="InterPro" id="IPR029030">
    <property type="entry name" value="Caspase-like_dom_sf"/>
</dbReference>
<dbReference type="CDD" id="cd00032">
    <property type="entry name" value="CASc"/>
    <property type="match status" value="1"/>
</dbReference>
<dbReference type="GO" id="GO:0005737">
    <property type="term" value="C:cytoplasm"/>
    <property type="evidence" value="ECO:0007669"/>
    <property type="project" value="UniProtKB-ARBA"/>
</dbReference>
<dbReference type="GO" id="GO:0004197">
    <property type="term" value="F:cysteine-type endopeptidase activity"/>
    <property type="evidence" value="ECO:0007669"/>
    <property type="project" value="InterPro"/>
</dbReference>
<dbReference type="InterPro" id="IPR011600">
    <property type="entry name" value="Pept_C14_caspase"/>
</dbReference>
<name>B3TK62_HALDV</name>
<dbReference type="PROSITE" id="PS01121">
    <property type="entry name" value="CASPASE_HIS"/>
    <property type="match status" value="1"/>
</dbReference>
<dbReference type="PROSITE" id="PS50208">
    <property type="entry name" value="CASPASE_P20"/>
    <property type="match status" value="1"/>
</dbReference>
<dbReference type="PRINTS" id="PR00376">
    <property type="entry name" value="IL1BCENZYME"/>
</dbReference>
<evidence type="ECO:0000313" key="7">
    <source>
        <dbReference type="EMBL" id="AEJ83921.1"/>
    </source>
</evidence>
<evidence type="ECO:0000256" key="2">
    <source>
        <dbReference type="ARBA" id="ARBA00022703"/>
    </source>
</evidence>
<protein>
    <submittedName>
        <fullName evidence="6">Caspase</fullName>
    </submittedName>
    <submittedName>
        <fullName evidence="7">Cysteine aspartic acid-specific protease</fullName>
    </submittedName>
</protein>
<keyword evidence="2" id="KW-0053">Apoptosis</keyword>
<comment type="similarity">
    <text evidence="1 3">Belongs to the peptidase C14A family.</text>
</comment>
<dbReference type="InterPro" id="IPR015917">
    <property type="entry name" value="Pept_C14A"/>
</dbReference>
<dbReference type="GO" id="GO:0043067">
    <property type="term" value="P:regulation of programmed cell death"/>
    <property type="evidence" value="ECO:0007669"/>
    <property type="project" value="UniProtKB-ARBA"/>
</dbReference>
<dbReference type="GO" id="GO:0006915">
    <property type="term" value="P:apoptotic process"/>
    <property type="evidence" value="ECO:0007669"/>
    <property type="project" value="UniProtKB-KW"/>
</dbReference>
<evidence type="ECO:0000256" key="3">
    <source>
        <dbReference type="RuleBase" id="RU003971"/>
    </source>
</evidence>
<dbReference type="Gene3D" id="3.40.50.1460">
    <property type="match status" value="1"/>
</dbReference>
<organism evidence="6">
    <name type="scientific">Haliotis diversicolor</name>
    <name type="common">Abalone</name>
    <name type="synonym">Sulculus diversicolor</name>
    <dbReference type="NCBI Taxonomy" id="36095"/>
    <lineage>
        <taxon>Eukaryota</taxon>
        <taxon>Metazoa</taxon>
        <taxon>Spiralia</taxon>
        <taxon>Lophotrochozoa</taxon>
        <taxon>Mollusca</taxon>
        <taxon>Gastropoda</taxon>
        <taxon>Vetigastropoda</taxon>
        <taxon>Lepetellida</taxon>
        <taxon>Haliotoidea</taxon>
        <taxon>Haliotidae</taxon>
        <taxon>Haliotis</taxon>
    </lineage>
</organism>
<evidence type="ECO:0000313" key="6">
    <source>
        <dbReference type="EMBL" id="ABY87390.3"/>
    </source>
</evidence>
<dbReference type="SUPFAM" id="SSF52129">
    <property type="entry name" value="Caspase-like"/>
    <property type="match status" value="1"/>
</dbReference>
<reference evidence="7" key="6">
    <citation type="submission" date="2010-11" db="EMBL/GenBank/DDBJ databases">
        <authorList>
            <person name="Wang K.-J."/>
            <person name="Huang W.-B."/>
            <person name="Liu J."/>
            <person name="Ren H.-L."/>
        </authorList>
    </citation>
    <scope>NUCLEOTIDE SEQUENCE</scope>
</reference>
<feature type="domain" description="Caspase family p10" evidence="4">
    <location>
        <begin position="250"/>
        <end position="338"/>
    </location>
</feature>
<dbReference type="AlphaFoldDB" id="B3TK62"/>
<reference evidence="6" key="1">
    <citation type="submission" date="2007-10" db="EMBL/GenBank/DDBJ databases">
        <authorList>
            <person name="Wang K.-J."/>
            <person name="Ren H.-L."/>
            <person name="Xu D.-D."/>
            <person name="Cai L."/>
            <person name="Lin Z.-Y."/>
            <person name="Yang M."/>
            <person name="Qiao K."/>
            <person name="Zhang N."/>
        </authorList>
    </citation>
    <scope>NUCLEOTIDE SEQUENCE</scope>
</reference>
<dbReference type="PROSITE" id="PS50207">
    <property type="entry name" value="CASPASE_P10"/>
    <property type="match status" value="1"/>
</dbReference>
<sequence>MAEGLKIEIEAGDGKSNNLVMAAVVTGGVDNKGKGQPKSEGIKSDLSATKIKMKGPGKDSQHRDVKMLGIVEGGMACQDVSEDTDGRGQGQEARYKMDSEPRGLCYIFSNKTFEDKPKQTRIGTEKDRDALTEVWKKLHFEVESFDDFKAEGMETRIKELAKMDHTVYDCVVVIFLTHGRDGAVEGSDNEWLDVSTITSYFMPSVCPSLASKPKLFFFQSCRGKEIQKAVPVQGDDGGSDADATETIVQANKMVAPEADFFFGFATVAGMQALRNPETGSWFIQSLVQALQASTKSDLDSIMTTVRGKVNNRECETVDGKFLRQTAEVRTTLLKKLYF</sequence>
<dbReference type="Pfam" id="PF00656">
    <property type="entry name" value="Peptidase_C14"/>
    <property type="match status" value="1"/>
</dbReference>
<dbReference type="GO" id="GO:0006508">
    <property type="term" value="P:proteolysis"/>
    <property type="evidence" value="ECO:0007669"/>
    <property type="project" value="UniProtKB-KW"/>
</dbReference>